<dbReference type="PANTHER" id="PTHR19871">
    <property type="entry name" value="BETA TRANSDUCIN-RELATED PROTEIN"/>
    <property type="match status" value="1"/>
</dbReference>
<evidence type="ECO:0000313" key="2">
    <source>
        <dbReference type="Proteomes" id="UP000762676"/>
    </source>
</evidence>
<gene>
    <name evidence="1" type="ORF">ElyMa_005692000</name>
</gene>
<reference evidence="1 2" key="1">
    <citation type="journal article" date="2021" name="Elife">
        <title>Chloroplast acquisition without the gene transfer in kleptoplastic sea slugs, Plakobranchus ocellatus.</title>
        <authorList>
            <person name="Maeda T."/>
            <person name="Takahashi S."/>
            <person name="Yoshida T."/>
            <person name="Shimamura S."/>
            <person name="Takaki Y."/>
            <person name="Nagai Y."/>
            <person name="Toyoda A."/>
            <person name="Suzuki Y."/>
            <person name="Arimoto A."/>
            <person name="Ishii H."/>
            <person name="Satoh N."/>
            <person name="Nishiyama T."/>
            <person name="Hasebe M."/>
            <person name="Maruyama T."/>
            <person name="Minagawa J."/>
            <person name="Obokata J."/>
            <person name="Shigenobu S."/>
        </authorList>
    </citation>
    <scope>NUCLEOTIDE SEQUENCE [LARGE SCALE GENOMIC DNA]</scope>
</reference>
<organism evidence="1 2">
    <name type="scientific">Elysia marginata</name>
    <dbReference type="NCBI Taxonomy" id="1093978"/>
    <lineage>
        <taxon>Eukaryota</taxon>
        <taxon>Metazoa</taxon>
        <taxon>Spiralia</taxon>
        <taxon>Lophotrochozoa</taxon>
        <taxon>Mollusca</taxon>
        <taxon>Gastropoda</taxon>
        <taxon>Heterobranchia</taxon>
        <taxon>Euthyneura</taxon>
        <taxon>Panpulmonata</taxon>
        <taxon>Sacoglossa</taxon>
        <taxon>Placobranchoidea</taxon>
        <taxon>Plakobranchidae</taxon>
        <taxon>Elysia</taxon>
    </lineage>
</organism>
<dbReference type="Proteomes" id="UP000762676">
    <property type="component" value="Unassembled WGS sequence"/>
</dbReference>
<comment type="caution">
    <text evidence="1">The sequence shown here is derived from an EMBL/GenBank/DDBJ whole genome shotgun (WGS) entry which is preliminary data.</text>
</comment>
<accession>A0AAV4FG90</accession>
<dbReference type="InterPro" id="IPR052752">
    <property type="entry name" value="NACHT-WD_repeat"/>
</dbReference>
<sequence>MVRSLDKCQQGVQDAAASQYLDIIPGKTPTLESDGWSRINALRKMSTETIPEKLFANFLLDWSAEGVRPAGFREHFVYAERMCKTIYDLVAKQLADAPYGMEHWFAAGGVAGVWKKKLFEEVSEHIRCFQNKSKDFQGRKDILTVIKAYLKSDYRRPLVVHGNTGCGKSALLSKTAKEIHKWFQRYDLSKKYHTCSQCSDRC</sequence>
<name>A0AAV4FG90_9GAST</name>
<protein>
    <submittedName>
        <fullName evidence="1">NACHT domain- and WD repeat-containing protein 1-like isoform X1</fullName>
    </submittedName>
</protein>
<keyword evidence="2" id="KW-1185">Reference proteome</keyword>
<dbReference type="SUPFAM" id="SSF52540">
    <property type="entry name" value="P-loop containing nucleoside triphosphate hydrolases"/>
    <property type="match status" value="1"/>
</dbReference>
<dbReference type="PANTHER" id="PTHR19871:SF14">
    <property type="entry name" value="DUF4062 DOMAIN-CONTAINING PROTEIN"/>
    <property type="match status" value="1"/>
</dbReference>
<dbReference type="AlphaFoldDB" id="A0AAV4FG90"/>
<evidence type="ECO:0000313" key="1">
    <source>
        <dbReference type="EMBL" id="GFR71936.1"/>
    </source>
</evidence>
<dbReference type="Gene3D" id="3.40.50.300">
    <property type="entry name" value="P-loop containing nucleotide triphosphate hydrolases"/>
    <property type="match status" value="1"/>
</dbReference>
<dbReference type="InterPro" id="IPR027417">
    <property type="entry name" value="P-loop_NTPase"/>
</dbReference>
<proteinExistence type="predicted"/>
<dbReference type="EMBL" id="BMAT01011390">
    <property type="protein sequence ID" value="GFR71936.1"/>
    <property type="molecule type" value="Genomic_DNA"/>
</dbReference>